<accession>A0A1X7KCD9</accession>
<dbReference type="Proteomes" id="UP000192980">
    <property type="component" value="Unassembled WGS sequence"/>
</dbReference>
<keyword evidence="1" id="KW-0472">Membrane</keyword>
<gene>
    <name evidence="2" type="ORF">SAMN05660862_2720</name>
</gene>
<name>A0A1X7KCD9_9SPHI</name>
<evidence type="ECO:0000256" key="1">
    <source>
        <dbReference type="SAM" id="Phobius"/>
    </source>
</evidence>
<proteinExistence type="predicted"/>
<organism evidence="2 3">
    <name type="scientific">Sphingobacterium psychroaquaticum</name>
    <dbReference type="NCBI Taxonomy" id="561061"/>
    <lineage>
        <taxon>Bacteria</taxon>
        <taxon>Pseudomonadati</taxon>
        <taxon>Bacteroidota</taxon>
        <taxon>Sphingobacteriia</taxon>
        <taxon>Sphingobacteriales</taxon>
        <taxon>Sphingobacteriaceae</taxon>
        <taxon>Sphingobacterium</taxon>
    </lineage>
</organism>
<keyword evidence="1" id="KW-1133">Transmembrane helix</keyword>
<dbReference type="EMBL" id="FXAU01000005">
    <property type="protein sequence ID" value="SMG38856.1"/>
    <property type="molecule type" value="Genomic_DNA"/>
</dbReference>
<protein>
    <submittedName>
        <fullName evidence="2">Uncharacterized protein</fullName>
    </submittedName>
</protein>
<dbReference type="AlphaFoldDB" id="A0A1X7KCD9"/>
<keyword evidence="3" id="KW-1185">Reference proteome</keyword>
<feature type="transmembrane region" description="Helical" evidence="1">
    <location>
        <begin position="26"/>
        <end position="44"/>
    </location>
</feature>
<reference evidence="2 3" key="1">
    <citation type="submission" date="2017-04" db="EMBL/GenBank/DDBJ databases">
        <authorList>
            <person name="Afonso C.L."/>
            <person name="Miller P.J."/>
            <person name="Scott M.A."/>
            <person name="Spackman E."/>
            <person name="Goraichik I."/>
            <person name="Dimitrov K.M."/>
            <person name="Suarez D.L."/>
            <person name="Swayne D.E."/>
        </authorList>
    </citation>
    <scope>NUCLEOTIDE SEQUENCE [LARGE SCALE GENOMIC DNA]</scope>
    <source>
        <strain evidence="2 3">DSM 22418</strain>
    </source>
</reference>
<sequence length="49" mass="6151">MLAFFFHTNRMTDKGLPPFVKNWNQFYILVFAWLVVCILYMYWFTRYFA</sequence>
<dbReference type="STRING" id="561061.SAMN05660862_2720"/>
<evidence type="ECO:0000313" key="3">
    <source>
        <dbReference type="Proteomes" id="UP000192980"/>
    </source>
</evidence>
<keyword evidence="1" id="KW-0812">Transmembrane</keyword>
<evidence type="ECO:0000313" key="2">
    <source>
        <dbReference type="EMBL" id="SMG38856.1"/>
    </source>
</evidence>